<feature type="compositionally biased region" description="Basic and acidic residues" evidence="1">
    <location>
        <begin position="151"/>
        <end position="169"/>
    </location>
</feature>
<name>A0A915KA02_ROMCU</name>
<sequence>MTVNEMNSLHKTTCFVCPSINSAFRIASIIGRPASTIEQKIGNGRTDGQNFSLVDIFHQYGRQKVVGHERIDQQKDGARQFEWPFADRRFAGLVAKMANHQEQNAQEESQNQQGQNGVVFQRADQQDERENQKGQHKPAHVGFAGLHLRAHEHFTQNDQNERYPKRAENAEDGESESIASGKFEQT</sequence>
<protein>
    <submittedName>
        <fullName evidence="3">Uncharacterized protein</fullName>
    </submittedName>
</protein>
<evidence type="ECO:0000313" key="2">
    <source>
        <dbReference type="Proteomes" id="UP000887565"/>
    </source>
</evidence>
<evidence type="ECO:0000313" key="3">
    <source>
        <dbReference type="WBParaSite" id="nRc.2.0.1.t34955-RA"/>
    </source>
</evidence>
<dbReference type="Proteomes" id="UP000887565">
    <property type="component" value="Unplaced"/>
</dbReference>
<accession>A0A915KA02</accession>
<keyword evidence="2" id="KW-1185">Reference proteome</keyword>
<dbReference type="WBParaSite" id="nRc.2.0.1.t34955-RA">
    <property type="protein sequence ID" value="nRc.2.0.1.t34955-RA"/>
    <property type="gene ID" value="nRc.2.0.1.g34955"/>
</dbReference>
<feature type="region of interest" description="Disordered" evidence="1">
    <location>
        <begin position="151"/>
        <end position="186"/>
    </location>
</feature>
<reference evidence="3" key="1">
    <citation type="submission" date="2022-11" db="UniProtKB">
        <authorList>
            <consortium name="WormBaseParasite"/>
        </authorList>
    </citation>
    <scope>IDENTIFICATION</scope>
</reference>
<organism evidence="2 3">
    <name type="scientific">Romanomermis culicivorax</name>
    <name type="common">Nematode worm</name>
    <dbReference type="NCBI Taxonomy" id="13658"/>
    <lineage>
        <taxon>Eukaryota</taxon>
        <taxon>Metazoa</taxon>
        <taxon>Ecdysozoa</taxon>
        <taxon>Nematoda</taxon>
        <taxon>Enoplea</taxon>
        <taxon>Dorylaimia</taxon>
        <taxon>Mermithida</taxon>
        <taxon>Mermithoidea</taxon>
        <taxon>Mermithidae</taxon>
        <taxon>Romanomermis</taxon>
    </lineage>
</organism>
<proteinExistence type="predicted"/>
<evidence type="ECO:0000256" key="1">
    <source>
        <dbReference type="SAM" id="MobiDB-lite"/>
    </source>
</evidence>
<dbReference type="AlphaFoldDB" id="A0A915KA02"/>